<gene>
    <name evidence="5" type="ORF">AAF712_014450</name>
</gene>
<accession>A0ABR2ZD72</accession>
<feature type="chain" id="PRO_5045245269" description="AB hydrolase-1 domain-containing protein" evidence="3">
    <location>
        <begin position="27"/>
        <end position="333"/>
    </location>
</feature>
<evidence type="ECO:0000256" key="1">
    <source>
        <dbReference type="ARBA" id="ARBA00022801"/>
    </source>
</evidence>
<dbReference type="InterPro" id="IPR000073">
    <property type="entry name" value="AB_hydrolase_1"/>
</dbReference>
<dbReference type="SUPFAM" id="SSF53474">
    <property type="entry name" value="alpha/beta-Hydrolases"/>
    <property type="match status" value="1"/>
</dbReference>
<dbReference type="PANTHER" id="PTHR43329">
    <property type="entry name" value="EPOXIDE HYDROLASE"/>
    <property type="match status" value="1"/>
</dbReference>
<keyword evidence="3" id="KW-0732">Signal</keyword>
<evidence type="ECO:0000313" key="6">
    <source>
        <dbReference type="Proteomes" id="UP001437256"/>
    </source>
</evidence>
<organism evidence="5 6">
    <name type="scientific">Marasmius tenuissimus</name>
    <dbReference type="NCBI Taxonomy" id="585030"/>
    <lineage>
        <taxon>Eukaryota</taxon>
        <taxon>Fungi</taxon>
        <taxon>Dikarya</taxon>
        <taxon>Basidiomycota</taxon>
        <taxon>Agaricomycotina</taxon>
        <taxon>Agaricomycetes</taxon>
        <taxon>Agaricomycetidae</taxon>
        <taxon>Agaricales</taxon>
        <taxon>Marasmiineae</taxon>
        <taxon>Marasmiaceae</taxon>
        <taxon>Marasmius</taxon>
    </lineage>
</organism>
<keyword evidence="6" id="KW-1185">Reference proteome</keyword>
<name>A0ABR2ZD72_9AGAR</name>
<proteinExistence type="inferred from homology"/>
<comment type="caution">
    <text evidence="5">The sequence shown here is derived from an EMBL/GenBank/DDBJ whole genome shotgun (WGS) entry which is preliminary data.</text>
</comment>
<sequence>MRFSISSLVAGAITLVSLPFTPVASAAAAPGLSKRDFLDPTNYKNLTTSRGITYNYYFSPPANNDKRYLLFVHGWPGFSYDYRFQVDFFREAGYGLIVPDLLGFGKTDKPIDPEEYKSSLISRDIVDILTRNPSTTTLSRLGTTVLARGAKVVARLGNYFPERFFAFGFLAVGNLGPSFFETPYSVAVNLTKAVLGYENFGYWDFFARPGAHEIIEDQLESLFSLVHTANAVELINILVPAGRVGGLGDGRPEVGIQCLDPGDIPPENIVVKKPVFFGAALQDFVAIAPVQIKATLDTSANSTIHLYNAGHWVHWEAKDEVNRDLLSWVEGLE</sequence>
<dbReference type="InterPro" id="IPR029058">
    <property type="entry name" value="AB_hydrolase_fold"/>
</dbReference>
<protein>
    <recommendedName>
        <fullName evidence="4">AB hydrolase-1 domain-containing protein</fullName>
    </recommendedName>
</protein>
<reference evidence="5 6" key="1">
    <citation type="submission" date="2024-05" db="EMBL/GenBank/DDBJ databases">
        <title>A draft genome resource for the thread blight pathogen Marasmius tenuissimus strain MS-2.</title>
        <authorList>
            <person name="Yulfo-Soto G.E."/>
            <person name="Baruah I.K."/>
            <person name="Amoako-Attah I."/>
            <person name="Bukari Y."/>
            <person name="Meinhardt L.W."/>
            <person name="Bailey B.A."/>
            <person name="Cohen S.P."/>
        </authorList>
    </citation>
    <scope>NUCLEOTIDE SEQUENCE [LARGE SCALE GENOMIC DNA]</scope>
    <source>
        <strain evidence="5 6">MS-2</strain>
    </source>
</reference>
<evidence type="ECO:0000256" key="2">
    <source>
        <dbReference type="ARBA" id="ARBA00038334"/>
    </source>
</evidence>
<dbReference type="PRINTS" id="PR00412">
    <property type="entry name" value="EPOXHYDRLASE"/>
</dbReference>
<dbReference type="Pfam" id="PF00561">
    <property type="entry name" value="Abhydrolase_1"/>
    <property type="match status" value="1"/>
</dbReference>
<dbReference type="Proteomes" id="UP001437256">
    <property type="component" value="Unassembled WGS sequence"/>
</dbReference>
<keyword evidence="1" id="KW-0378">Hydrolase</keyword>
<evidence type="ECO:0000259" key="4">
    <source>
        <dbReference type="Pfam" id="PF00561"/>
    </source>
</evidence>
<feature type="domain" description="AB hydrolase-1" evidence="4">
    <location>
        <begin position="69"/>
        <end position="131"/>
    </location>
</feature>
<dbReference type="Gene3D" id="3.40.50.1820">
    <property type="entry name" value="alpha/beta hydrolase"/>
    <property type="match status" value="1"/>
</dbReference>
<dbReference type="InterPro" id="IPR000639">
    <property type="entry name" value="Epox_hydrolase-like"/>
</dbReference>
<evidence type="ECO:0000313" key="5">
    <source>
        <dbReference type="EMBL" id="KAL0058846.1"/>
    </source>
</evidence>
<evidence type="ECO:0000256" key="3">
    <source>
        <dbReference type="SAM" id="SignalP"/>
    </source>
</evidence>
<feature type="signal peptide" evidence="3">
    <location>
        <begin position="1"/>
        <end position="26"/>
    </location>
</feature>
<dbReference type="EMBL" id="JBBXMP010000270">
    <property type="protein sequence ID" value="KAL0058846.1"/>
    <property type="molecule type" value="Genomic_DNA"/>
</dbReference>
<comment type="similarity">
    <text evidence="2">Belongs to the AB hydrolase superfamily. Epoxide hydrolase family.</text>
</comment>